<dbReference type="SUPFAM" id="SSF55347">
    <property type="entry name" value="Glyceraldehyde-3-phosphate dehydrogenase-like, C-terminal domain"/>
    <property type="match status" value="1"/>
</dbReference>
<dbReference type="Gene3D" id="3.30.360.10">
    <property type="entry name" value="Dihydrodipicolinate Reductase, domain 2"/>
    <property type="match status" value="1"/>
</dbReference>
<feature type="domain" description="GFO/IDH/MocA-like oxidoreductase" evidence="2">
    <location>
        <begin position="159"/>
        <end position="229"/>
    </location>
</feature>
<dbReference type="PANTHER" id="PTHR43377">
    <property type="entry name" value="BILIVERDIN REDUCTASE A"/>
    <property type="match status" value="1"/>
</dbReference>
<gene>
    <name evidence="3" type="ORF">ACFQJ7_09940</name>
</gene>
<comment type="caution">
    <text evidence="3">The sequence shown here is derived from an EMBL/GenBank/DDBJ whole genome shotgun (WGS) entry which is preliminary data.</text>
</comment>
<dbReference type="Pfam" id="PF22725">
    <property type="entry name" value="GFO_IDH_MocA_C3"/>
    <property type="match status" value="1"/>
</dbReference>
<reference evidence="3 4" key="1">
    <citation type="journal article" date="2014" name="Int. J. Syst. Evol. Microbiol.">
        <title>Complete genome sequence of Corynebacterium casei LMG S-19264T (=DSM 44701T), isolated from a smear-ripened cheese.</title>
        <authorList>
            <consortium name="US DOE Joint Genome Institute (JGI-PGF)"/>
            <person name="Walter F."/>
            <person name="Albersmeier A."/>
            <person name="Kalinowski J."/>
            <person name="Ruckert C."/>
        </authorList>
    </citation>
    <scope>NUCLEOTIDE SEQUENCE [LARGE SCALE GENOMIC DNA]</scope>
    <source>
        <strain evidence="3 4">CGMCC 4.7215</strain>
    </source>
</reference>
<dbReference type="InterPro" id="IPR055170">
    <property type="entry name" value="GFO_IDH_MocA-like_dom"/>
</dbReference>
<organism evidence="3 4">
    <name type="scientific">Halovenus rubra</name>
    <dbReference type="NCBI Taxonomy" id="869890"/>
    <lineage>
        <taxon>Archaea</taxon>
        <taxon>Methanobacteriati</taxon>
        <taxon>Methanobacteriota</taxon>
        <taxon>Stenosarchaea group</taxon>
        <taxon>Halobacteria</taxon>
        <taxon>Halobacteriales</taxon>
        <taxon>Haloarculaceae</taxon>
        <taxon>Halovenus</taxon>
    </lineage>
</organism>
<dbReference type="RefSeq" id="WP_267635907.1">
    <property type="nucleotide sequence ID" value="NZ_JAODIY010000001.1"/>
</dbReference>
<dbReference type="InterPro" id="IPR036291">
    <property type="entry name" value="NAD(P)-bd_dom_sf"/>
</dbReference>
<dbReference type="SUPFAM" id="SSF51735">
    <property type="entry name" value="NAD(P)-binding Rossmann-fold domains"/>
    <property type="match status" value="1"/>
</dbReference>
<evidence type="ECO:0000313" key="4">
    <source>
        <dbReference type="Proteomes" id="UP001596414"/>
    </source>
</evidence>
<dbReference type="Gene3D" id="3.40.50.720">
    <property type="entry name" value="NAD(P)-binding Rossmann-like Domain"/>
    <property type="match status" value="1"/>
</dbReference>
<accession>A0ABD5X5V7</accession>
<sequence>MSSNESITAGVIGVGAMGKHHARVYNELCGCDLVGVADADTEQAREIAGQYATDACEADKLITRADAVTIAVPTSYHYDLAKQCVDAGTHILVEKPLVEDEKKGQNLIDRADEANVTLQVGHIERFNPVTETLMDIVPDLNVISVKAERLGPQPDRTIEDSAVTDLMIHDIDVIRALLEAPVTEVLATGNAGGRYATATVEFKSGVIGRLTASRVTQRKVRELTITAEECYVTVDYIDQTVQIHRQSVPEYIAEDGGVRYKHESIVENPAVDTGEPLKNELESFIESVRTGHDPRVTGEDGLKSLKLVKEINRKAFGSPYKHVEVLHD</sequence>
<protein>
    <submittedName>
        <fullName evidence="3">Gfo/Idh/MocA family oxidoreductase</fullName>
    </submittedName>
</protein>
<evidence type="ECO:0000259" key="2">
    <source>
        <dbReference type="Pfam" id="PF22725"/>
    </source>
</evidence>
<evidence type="ECO:0000259" key="1">
    <source>
        <dbReference type="Pfam" id="PF01408"/>
    </source>
</evidence>
<dbReference type="InterPro" id="IPR051450">
    <property type="entry name" value="Gfo/Idh/MocA_Oxidoreductases"/>
</dbReference>
<proteinExistence type="predicted"/>
<name>A0ABD5X5V7_9EURY</name>
<evidence type="ECO:0000313" key="3">
    <source>
        <dbReference type="EMBL" id="MFC7126352.1"/>
    </source>
</evidence>
<dbReference type="PANTHER" id="PTHR43377:SF1">
    <property type="entry name" value="BILIVERDIN REDUCTASE A"/>
    <property type="match status" value="1"/>
</dbReference>
<feature type="domain" description="Gfo/Idh/MocA-like oxidoreductase N-terminal" evidence="1">
    <location>
        <begin position="8"/>
        <end position="122"/>
    </location>
</feature>
<dbReference type="InterPro" id="IPR000683">
    <property type="entry name" value="Gfo/Idh/MocA-like_OxRdtase_N"/>
</dbReference>
<dbReference type="AlphaFoldDB" id="A0ABD5X5V7"/>
<dbReference type="Proteomes" id="UP001596414">
    <property type="component" value="Unassembled WGS sequence"/>
</dbReference>
<dbReference type="EMBL" id="JBHSZQ010000020">
    <property type="protein sequence ID" value="MFC7126352.1"/>
    <property type="molecule type" value="Genomic_DNA"/>
</dbReference>
<dbReference type="Pfam" id="PF01408">
    <property type="entry name" value="GFO_IDH_MocA"/>
    <property type="match status" value="1"/>
</dbReference>